<dbReference type="GO" id="GO:0005930">
    <property type="term" value="C:axoneme"/>
    <property type="evidence" value="ECO:0007669"/>
    <property type="project" value="UniProtKB-SubCell"/>
</dbReference>
<dbReference type="PANTHER" id="PTHR48051:SF1">
    <property type="entry name" value="RAS SUPPRESSOR PROTEIN 1"/>
    <property type="match status" value="1"/>
</dbReference>
<dbReference type="AlphaFoldDB" id="A0AAD5DZP4"/>
<evidence type="ECO:0000259" key="4">
    <source>
        <dbReference type="PROSITE" id="PS50181"/>
    </source>
</evidence>
<keyword evidence="6" id="KW-1185">Reference proteome</keyword>
<proteinExistence type="predicted"/>
<dbReference type="InterPro" id="IPR032675">
    <property type="entry name" value="LRR_dom_sf"/>
</dbReference>
<dbReference type="InterPro" id="IPR001810">
    <property type="entry name" value="F-box_dom"/>
</dbReference>
<dbReference type="Gene3D" id="1.20.1280.50">
    <property type="match status" value="1"/>
</dbReference>
<dbReference type="NCBIfam" id="TIGR01571">
    <property type="entry name" value="A_thal_Cys_rich"/>
    <property type="match status" value="1"/>
</dbReference>
<reference evidence="5" key="1">
    <citation type="submission" date="2020-11" db="EMBL/GenBank/DDBJ databases">
        <title>Chlorella ohadii genome sequencing and assembly.</title>
        <authorList>
            <person name="Murik O."/>
            <person name="Treves H."/>
            <person name="Kedem I."/>
            <person name="Shotland Y."/>
            <person name="Kaplan A."/>
        </authorList>
    </citation>
    <scope>NUCLEOTIDE SEQUENCE</scope>
    <source>
        <strain evidence="5">1</strain>
    </source>
</reference>
<sequence>MAPTSEQPQLLDLPPDLLARIGAQLPFIERLQLSLVCRRWRDVCAGPSELWRTVDTCICRGLRAHTGGSFAPHIPGFARWFAKRETGVEELRLEVAMPEGVPFHDTYPLPVPAALLHERREPRLLVPLPLRKFAVHYRGCAWLDFGGGELSPAEWLPHLQKVALFSVALHSPPRERWADQAPPCLTDLSVIGGRLQGFEWRNAWLPPSLTALVLSEDNLNGLPHPLPSLTNLRSLVVDNNRFGMEAGVLAEDNTSLGLSLLPQLTQLEELNLSSCMLRGAPRELSALRQLRILYLHGIAYGEEPMAPQDFEPLRACTALAFLSISRNLLRELPPAVAGMPHLQALHCEENNFAALPVAPYLTNLRELLVDWRTLLASPGFLGSATQLSRLVLQRFQSLVPPVPGGGAGFITHPLGAGEALLAALAAMPSLQRVDDVYEAGNQTHWVTACGGDIGICCTGLWCPCILFGRNVELLAEEGIGSGSARTSCFNFWSIPAAFSLTSLGLLAALGGFTAHPAASQLVLRSIQHGCYAAGATALASYASRRRSQLRQLEGLPEGPLSDRWSYFWCPGLTVCQEAAQLKHCQRRRLDAEAGGHRRTTVQPPPLQRMA</sequence>
<comment type="subcellular location">
    <subcellularLocation>
        <location evidence="1">Cytoplasm</location>
        <location evidence="1">Cytoskeleton</location>
        <location evidence="1">Cilium axoneme</location>
    </subcellularLocation>
</comment>
<dbReference type="PANTHER" id="PTHR48051">
    <property type="match status" value="1"/>
</dbReference>
<feature type="domain" description="F-box" evidence="4">
    <location>
        <begin position="7"/>
        <end position="54"/>
    </location>
</feature>
<accession>A0AAD5DZP4</accession>
<gene>
    <name evidence="5" type="ORF">COHA_001292</name>
</gene>
<evidence type="ECO:0000256" key="3">
    <source>
        <dbReference type="ARBA" id="ARBA00022737"/>
    </source>
</evidence>
<dbReference type="InterPro" id="IPR036047">
    <property type="entry name" value="F-box-like_dom_sf"/>
</dbReference>
<dbReference type="Pfam" id="PF12937">
    <property type="entry name" value="F-box-like"/>
    <property type="match status" value="1"/>
</dbReference>
<dbReference type="Proteomes" id="UP001205105">
    <property type="component" value="Unassembled WGS sequence"/>
</dbReference>
<dbReference type="Pfam" id="PF04749">
    <property type="entry name" value="PLAC8"/>
    <property type="match status" value="1"/>
</dbReference>
<dbReference type="SUPFAM" id="SSF81383">
    <property type="entry name" value="F-box domain"/>
    <property type="match status" value="1"/>
</dbReference>
<evidence type="ECO:0000256" key="2">
    <source>
        <dbReference type="ARBA" id="ARBA00022614"/>
    </source>
</evidence>
<keyword evidence="3" id="KW-0677">Repeat</keyword>
<comment type="caution">
    <text evidence="5">The sequence shown here is derived from an EMBL/GenBank/DDBJ whole genome shotgun (WGS) entry which is preliminary data.</text>
</comment>
<keyword evidence="2" id="KW-0433">Leucine-rich repeat</keyword>
<dbReference type="SUPFAM" id="SSF52058">
    <property type="entry name" value="L domain-like"/>
    <property type="match status" value="1"/>
</dbReference>
<dbReference type="EMBL" id="JADXDR010000020">
    <property type="protein sequence ID" value="KAI7845250.1"/>
    <property type="molecule type" value="Genomic_DNA"/>
</dbReference>
<protein>
    <recommendedName>
        <fullName evidence="4">F-box domain-containing protein</fullName>
    </recommendedName>
</protein>
<dbReference type="Gene3D" id="3.80.10.10">
    <property type="entry name" value="Ribonuclease Inhibitor"/>
    <property type="match status" value="1"/>
</dbReference>
<name>A0AAD5DZP4_9CHLO</name>
<evidence type="ECO:0000256" key="1">
    <source>
        <dbReference type="ARBA" id="ARBA00004430"/>
    </source>
</evidence>
<dbReference type="InterPro" id="IPR006461">
    <property type="entry name" value="PLAC_motif_containing"/>
</dbReference>
<dbReference type="InterPro" id="IPR050216">
    <property type="entry name" value="LRR_domain-containing"/>
</dbReference>
<organism evidence="5 6">
    <name type="scientific">Chlorella ohadii</name>
    <dbReference type="NCBI Taxonomy" id="2649997"/>
    <lineage>
        <taxon>Eukaryota</taxon>
        <taxon>Viridiplantae</taxon>
        <taxon>Chlorophyta</taxon>
        <taxon>core chlorophytes</taxon>
        <taxon>Trebouxiophyceae</taxon>
        <taxon>Chlorellales</taxon>
        <taxon>Chlorellaceae</taxon>
        <taxon>Chlorella clade</taxon>
        <taxon>Chlorella</taxon>
    </lineage>
</organism>
<evidence type="ECO:0000313" key="6">
    <source>
        <dbReference type="Proteomes" id="UP001205105"/>
    </source>
</evidence>
<dbReference type="PROSITE" id="PS50181">
    <property type="entry name" value="FBOX"/>
    <property type="match status" value="1"/>
</dbReference>
<dbReference type="SMART" id="SM00256">
    <property type="entry name" value="FBOX"/>
    <property type="match status" value="1"/>
</dbReference>
<evidence type="ECO:0000313" key="5">
    <source>
        <dbReference type="EMBL" id="KAI7845250.1"/>
    </source>
</evidence>